<comment type="subcellular location">
    <subcellularLocation>
        <location evidence="1">Membrane</location>
        <topology evidence="1">Multi-pass membrane protein</topology>
    </subcellularLocation>
</comment>
<keyword evidence="2" id="KW-0813">Transport</keyword>
<protein>
    <submittedName>
        <fullName evidence="8">Cation transporter</fullName>
    </submittedName>
</protein>
<keyword evidence="3 6" id="KW-0812">Transmembrane</keyword>
<dbReference type="SUPFAM" id="SSF161111">
    <property type="entry name" value="Cation efflux protein transmembrane domain-like"/>
    <property type="match status" value="1"/>
</dbReference>
<dbReference type="InterPro" id="IPR050291">
    <property type="entry name" value="CDF_Transporter"/>
</dbReference>
<name>A0ABU8JCW0_9GAMM</name>
<dbReference type="Pfam" id="PF01545">
    <property type="entry name" value="Cation_efflux"/>
    <property type="match status" value="1"/>
</dbReference>
<dbReference type="InterPro" id="IPR058533">
    <property type="entry name" value="Cation_efflux_TM"/>
</dbReference>
<feature type="transmembrane region" description="Helical" evidence="6">
    <location>
        <begin position="20"/>
        <end position="41"/>
    </location>
</feature>
<keyword evidence="4 6" id="KW-1133">Transmembrane helix</keyword>
<evidence type="ECO:0000256" key="1">
    <source>
        <dbReference type="ARBA" id="ARBA00004141"/>
    </source>
</evidence>
<evidence type="ECO:0000256" key="3">
    <source>
        <dbReference type="ARBA" id="ARBA00022692"/>
    </source>
</evidence>
<feature type="transmembrane region" description="Helical" evidence="6">
    <location>
        <begin position="174"/>
        <end position="192"/>
    </location>
</feature>
<accession>A0ABU8JCW0</accession>
<comment type="caution">
    <text evidence="8">The sequence shown here is derived from an EMBL/GenBank/DDBJ whole genome shotgun (WGS) entry which is preliminary data.</text>
</comment>
<reference evidence="8 9" key="1">
    <citation type="journal article" date="2014" name="Int. J. Syst. Evol. Microbiol.">
        <title>Fulvimonas yonginensis sp. nov., isolated from greenhouse soil, and emended description of the genus Fulvimonas.</title>
        <authorList>
            <person name="Ahn J.H."/>
            <person name="Kim S.J."/>
            <person name="Weon H.Y."/>
            <person name="Hong S.B."/>
            <person name="Seok S.J."/>
            <person name="Kwon S.W."/>
        </authorList>
    </citation>
    <scope>NUCLEOTIDE SEQUENCE [LARGE SCALE GENOMIC DNA]</scope>
    <source>
        <strain evidence="8 9">KACC 16952</strain>
    </source>
</reference>
<feature type="domain" description="Cation efflux protein transmembrane" evidence="7">
    <location>
        <begin position="20"/>
        <end position="198"/>
    </location>
</feature>
<feature type="transmembrane region" description="Helical" evidence="6">
    <location>
        <begin position="83"/>
        <end position="101"/>
    </location>
</feature>
<dbReference type="Proteomes" id="UP001381174">
    <property type="component" value="Unassembled WGS sequence"/>
</dbReference>
<evidence type="ECO:0000313" key="9">
    <source>
        <dbReference type="Proteomes" id="UP001381174"/>
    </source>
</evidence>
<keyword evidence="5 6" id="KW-0472">Membrane</keyword>
<gene>
    <name evidence="8" type="ORF">WAT24_11625</name>
</gene>
<dbReference type="PANTHER" id="PTHR43840">
    <property type="entry name" value="MITOCHONDRIAL METAL TRANSPORTER 1-RELATED"/>
    <property type="match status" value="1"/>
</dbReference>
<keyword evidence="9" id="KW-1185">Reference proteome</keyword>
<dbReference type="Gene3D" id="1.20.1510.10">
    <property type="entry name" value="Cation efflux protein transmembrane domain"/>
    <property type="match status" value="1"/>
</dbReference>
<evidence type="ECO:0000313" key="8">
    <source>
        <dbReference type="EMBL" id="MEI7037408.1"/>
    </source>
</evidence>
<evidence type="ECO:0000259" key="7">
    <source>
        <dbReference type="Pfam" id="PF01545"/>
    </source>
</evidence>
<evidence type="ECO:0000256" key="4">
    <source>
        <dbReference type="ARBA" id="ARBA00022989"/>
    </source>
</evidence>
<evidence type="ECO:0000256" key="2">
    <source>
        <dbReference type="ARBA" id="ARBA00022448"/>
    </source>
</evidence>
<dbReference type="EMBL" id="JBBBNY010000008">
    <property type="protein sequence ID" value="MEI7037408.1"/>
    <property type="molecule type" value="Genomic_DNA"/>
</dbReference>
<feature type="transmembrane region" description="Helical" evidence="6">
    <location>
        <begin position="150"/>
        <end position="168"/>
    </location>
</feature>
<dbReference type="PANTHER" id="PTHR43840:SF15">
    <property type="entry name" value="MITOCHONDRIAL METAL TRANSPORTER 1-RELATED"/>
    <property type="match status" value="1"/>
</dbReference>
<dbReference type="RefSeq" id="WP_336808039.1">
    <property type="nucleotide sequence ID" value="NZ_JBBBNY010000008.1"/>
</dbReference>
<sequence>MSCCDHDRPLAHTGAQRRVLWAVLFVNLLIFLGEFGAGLWGRSTALQSDSLDSVGDAIVYGVSLLVVGGTVRARAGAALLKGVVQLGFAAAILGEVVHRALAGPSPMAVVMAWAAAAALLANASCMLLLAPYRTQDLNMRSVWLCSRNDVVSNVAVLLTTALLTLTDWGWLDLVFGGAVALLFAITGARVGAAATRDLRSAASTH</sequence>
<proteinExistence type="predicted"/>
<feature type="transmembrane region" description="Helical" evidence="6">
    <location>
        <begin position="53"/>
        <end position="71"/>
    </location>
</feature>
<dbReference type="InterPro" id="IPR027469">
    <property type="entry name" value="Cation_efflux_TMD_sf"/>
</dbReference>
<organism evidence="8 9">
    <name type="scientific">Fulvimonas yonginensis</name>
    <dbReference type="NCBI Taxonomy" id="1495200"/>
    <lineage>
        <taxon>Bacteria</taxon>
        <taxon>Pseudomonadati</taxon>
        <taxon>Pseudomonadota</taxon>
        <taxon>Gammaproteobacteria</taxon>
        <taxon>Lysobacterales</taxon>
        <taxon>Rhodanobacteraceae</taxon>
        <taxon>Fulvimonas</taxon>
    </lineage>
</organism>
<feature type="transmembrane region" description="Helical" evidence="6">
    <location>
        <begin position="107"/>
        <end position="129"/>
    </location>
</feature>
<evidence type="ECO:0000256" key="5">
    <source>
        <dbReference type="ARBA" id="ARBA00023136"/>
    </source>
</evidence>
<evidence type="ECO:0000256" key="6">
    <source>
        <dbReference type="SAM" id="Phobius"/>
    </source>
</evidence>